<name>A0AAD6CU64_9EURO</name>
<reference evidence="2 3" key="1">
    <citation type="journal article" date="2023" name="IMA Fungus">
        <title>Comparative genomic study of the Penicillium genus elucidates a diverse pangenome and 15 lateral gene transfer events.</title>
        <authorList>
            <person name="Petersen C."/>
            <person name="Sorensen T."/>
            <person name="Nielsen M.R."/>
            <person name="Sondergaard T.E."/>
            <person name="Sorensen J.L."/>
            <person name="Fitzpatrick D.A."/>
            <person name="Frisvad J.C."/>
            <person name="Nielsen K.L."/>
        </authorList>
    </citation>
    <scope>NUCLEOTIDE SEQUENCE [LARGE SCALE GENOMIC DNA]</scope>
    <source>
        <strain evidence="2 3">IBT 35679</strain>
    </source>
</reference>
<protein>
    <submittedName>
        <fullName evidence="2">Uncharacterized protein</fullName>
    </submittedName>
</protein>
<comment type="caution">
    <text evidence="2">The sequence shown here is derived from an EMBL/GenBank/DDBJ whole genome shotgun (WGS) entry which is preliminary data.</text>
</comment>
<feature type="region of interest" description="Disordered" evidence="1">
    <location>
        <begin position="1"/>
        <end position="34"/>
    </location>
</feature>
<evidence type="ECO:0000256" key="1">
    <source>
        <dbReference type="SAM" id="MobiDB-lite"/>
    </source>
</evidence>
<proteinExistence type="predicted"/>
<organism evidence="2 3">
    <name type="scientific">Penicillium frequentans</name>
    <dbReference type="NCBI Taxonomy" id="3151616"/>
    <lineage>
        <taxon>Eukaryota</taxon>
        <taxon>Fungi</taxon>
        <taxon>Dikarya</taxon>
        <taxon>Ascomycota</taxon>
        <taxon>Pezizomycotina</taxon>
        <taxon>Eurotiomycetes</taxon>
        <taxon>Eurotiomycetidae</taxon>
        <taxon>Eurotiales</taxon>
        <taxon>Aspergillaceae</taxon>
        <taxon>Penicillium</taxon>
    </lineage>
</organism>
<accession>A0AAD6CU64</accession>
<sequence>MNTHKAGAPTSSGPERPHSRPQRRRWTNPNNQSLNDWALLPEGWNIDEPDLDPQDLGAQIQRCKERIEDNIMPYIFKIRLKVLEDAKASRDLIMAQYQEQGLSWDVIQRLESLKALREELTANGDVFEELPNIESIIEAYGSGALKMDGQITYWSYGRVVYRSHSFEWDEFKLANRTHQGYKGFWVEGRGDPGPSSVNSYKAICSADNDGQYVIPLVLRLGQELMQDKNAMKTEPEIEFDFIDDTGCGPLKIYTDDVAMLQGPNAADGIHWPWPQLMGYESMKSADGSVSYILAIMVEVNMYDAPRGHPNRQFMIPSWVPVVALVDPAKSVGPVGPNERLSGRWMRYSLFTATAPGSQQRLFISSTKTGLTEKDMLPKVDAKDIKPMRNRT</sequence>
<keyword evidence="3" id="KW-1185">Reference proteome</keyword>
<gene>
    <name evidence="2" type="ORF">N7494_008269</name>
</gene>
<feature type="compositionally biased region" description="Polar residues" evidence="1">
    <location>
        <begin position="1"/>
        <end position="13"/>
    </location>
</feature>
<dbReference type="AlphaFoldDB" id="A0AAD6CU64"/>
<evidence type="ECO:0000313" key="3">
    <source>
        <dbReference type="Proteomes" id="UP001220324"/>
    </source>
</evidence>
<dbReference type="Proteomes" id="UP001220324">
    <property type="component" value="Unassembled WGS sequence"/>
</dbReference>
<evidence type="ECO:0000313" key="2">
    <source>
        <dbReference type="EMBL" id="KAJ5538790.1"/>
    </source>
</evidence>
<dbReference type="EMBL" id="JAQIZZ010000006">
    <property type="protein sequence ID" value="KAJ5538790.1"/>
    <property type="molecule type" value="Genomic_DNA"/>
</dbReference>